<feature type="region of interest" description="Disordered" evidence="1">
    <location>
        <begin position="163"/>
        <end position="189"/>
    </location>
</feature>
<keyword evidence="2" id="KW-0472">Membrane</keyword>
<accession>L8WRR0</accession>
<feature type="compositionally biased region" description="Basic and acidic residues" evidence="1">
    <location>
        <begin position="518"/>
        <end position="529"/>
    </location>
</feature>
<feature type="transmembrane region" description="Helical" evidence="2">
    <location>
        <begin position="212"/>
        <end position="237"/>
    </location>
</feature>
<feature type="compositionally biased region" description="Polar residues" evidence="1">
    <location>
        <begin position="504"/>
        <end position="513"/>
    </location>
</feature>
<feature type="compositionally biased region" description="Low complexity" evidence="1">
    <location>
        <begin position="555"/>
        <end position="578"/>
    </location>
</feature>
<proteinExistence type="predicted"/>
<dbReference type="EMBL" id="AFRT01001769">
    <property type="protein sequence ID" value="ELU39438.1"/>
    <property type="molecule type" value="Genomic_DNA"/>
</dbReference>
<feature type="compositionally biased region" description="Low complexity" evidence="1">
    <location>
        <begin position="170"/>
        <end position="184"/>
    </location>
</feature>
<keyword evidence="2" id="KW-1133">Transmembrane helix</keyword>
<feature type="compositionally biased region" description="Basic residues" evidence="1">
    <location>
        <begin position="321"/>
        <end position="332"/>
    </location>
</feature>
<gene>
    <name evidence="3" type="ORF">AG1IA_06536</name>
</gene>
<feature type="compositionally biased region" description="Basic and acidic residues" evidence="1">
    <location>
        <begin position="542"/>
        <end position="552"/>
    </location>
</feature>
<protein>
    <recommendedName>
        <fullName evidence="5">Transmembrane protein</fullName>
    </recommendedName>
</protein>
<feature type="compositionally biased region" description="Low complexity" evidence="1">
    <location>
        <begin position="409"/>
        <end position="424"/>
    </location>
</feature>
<evidence type="ECO:0000256" key="1">
    <source>
        <dbReference type="SAM" id="MobiDB-lite"/>
    </source>
</evidence>
<sequence>MPGRHPCERGRWCSCHRAGPSTIPTPPLPSATKKKKKYTLLATTASLVCPVLGAPTPQPTTHLPFLYPTLDKRVTDAGQAPDDPSEGFQQQHIQLADLIRAGLPYKFVYDSAADTTSNKVEDIALTDSSGAWVIDNSWSLHGPMLIPSCFQLYATATATAGITDDPLPTPTESVPPASTPTATTTPPPTILAIESSLPTGWYASQYERSGMYAIPLIVSFALVIALMIGSLIGALVIRRDRSRSRRRKKGIIRGDNDADSAREKVAQSSLVSRVGRALQLRNQPPEEEEQQEPSDPQTELQQRIKTWARRNATWRAQARIGVRRRMGRGRKRYQADSGPDTPMGGAIQEEPEPDEEGPASTRATSPVAILPSRASSPTAPDSQPPTSSPQVPAPNYASPTVPNYPSPTVPTYSSPPTAGPSTSPLARIEAHPDATPSDEPAYDGPGSGEGLPPAYRGAPSQVARGKRPAHSASPPPSIHEPDSQPQTTREEPRVWTALDAYVSNRGNTQQESITAHVATDDKRVLERLRSMRGVPEEEGDAREEVQAPREEDVFGSSSGPSTPGGSLPTLSTATSTSAAVSRNGVAPITPMAINEPASTNPNGPALPLPPTKTGTGPVARYDEADLCLPRYLDGPEGMHGGGGTGLGIVPGGLGAAGMMPSVPTGDTMGIEMGMGMAGLVPSAPPCDEETVPSAPALEHDSPVPSAPSLEDEGLEDGEQKTAPAPNVPSAPPLDDDLGPSTPLDDRSSRSISFAPPSIPSAPLVASAPVLHDDAPSLDGNKLPHPRSTLSHPELTRNGSSAPLFNNGEER</sequence>
<reference evidence="3 4" key="1">
    <citation type="journal article" date="2013" name="Nat. Commun.">
        <title>The evolution and pathogenic mechanisms of the rice sheath blight pathogen.</title>
        <authorList>
            <person name="Zheng A."/>
            <person name="Lin R."/>
            <person name="Xu L."/>
            <person name="Qin P."/>
            <person name="Tang C."/>
            <person name="Ai P."/>
            <person name="Zhang D."/>
            <person name="Liu Y."/>
            <person name="Sun Z."/>
            <person name="Feng H."/>
            <person name="Wang Y."/>
            <person name="Chen Y."/>
            <person name="Liang X."/>
            <person name="Fu R."/>
            <person name="Li Q."/>
            <person name="Zhang J."/>
            <person name="Yu X."/>
            <person name="Xie Z."/>
            <person name="Ding L."/>
            <person name="Guan P."/>
            <person name="Tang J."/>
            <person name="Liang Y."/>
            <person name="Wang S."/>
            <person name="Deng Q."/>
            <person name="Li S."/>
            <person name="Zhu J."/>
            <person name="Wang L."/>
            <person name="Liu H."/>
            <person name="Li P."/>
        </authorList>
    </citation>
    <scope>NUCLEOTIDE SEQUENCE [LARGE SCALE GENOMIC DNA]</scope>
    <source>
        <strain evidence="4">AG-1 IA</strain>
    </source>
</reference>
<feature type="region of interest" description="Disordered" evidence="1">
    <location>
        <begin position="318"/>
        <end position="578"/>
    </location>
</feature>
<keyword evidence="4" id="KW-1185">Reference proteome</keyword>
<keyword evidence="2" id="KW-0812">Transmembrane</keyword>
<feature type="region of interest" description="Disordered" evidence="1">
    <location>
        <begin position="679"/>
        <end position="810"/>
    </location>
</feature>
<dbReference type="Proteomes" id="UP000011668">
    <property type="component" value="Unassembled WGS sequence"/>
</dbReference>
<dbReference type="HOGENOM" id="CLU_396974_0_0_1"/>
<evidence type="ECO:0008006" key="5">
    <source>
        <dbReference type="Google" id="ProtNLM"/>
    </source>
</evidence>
<evidence type="ECO:0000313" key="3">
    <source>
        <dbReference type="EMBL" id="ELU39438.1"/>
    </source>
</evidence>
<name>L8WRR0_THACA</name>
<evidence type="ECO:0000313" key="4">
    <source>
        <dbReference type="Proteomes" id="UP000011668"/>
    </source>
</evidence>
<evidence type="ECO:0000256" key="2">
    <source>
        <dbReference type="SAM" id="Phobius"/>
    </source>
</evidence>
<dbReference type="OMA" id="DAAETHH"/>
<feature type="region of interest" description="Disordered" evidence="1">
    <location>
        <begin position="244"/>
        <end position="302"/>
    </location>
</feature>
<organism evidence="3 4">
    <name type="scientific">Thanatephorus cucumeris (strain AG1-IA)</name>
    <name type="common">Rice sheath blight fungus</name>
    <name type="synonym">Rhizoctonia solani</name>
    <dbReference type="NCBI Taxonomy" id="983506"/>
    <lineage>
        <taxon>Eukaryota</taxon>
        <taxon>Fungi</taxon>
        <taxon>Dikarya</taxon>
        <taxon>Basidiomycota</taxon>
        <taxon>Agaricomycotina</taxon>
        <taxon>Agaricomycetes</taxon>
        <taxon>Cantharellales</taxon>
        <taxon>Ceratobasidiaceae</taxon>
        <taxon>Rhizoctonia</taxon>
        <taxon>Rhizoctonia solani AG-1</taxon>
    </lineage>
</organism>
<dbReference type="AlphaFoldDB" id="L8WRR0"/>
<feature type="compositionally biased region" description="Basic and acidic residues" evidence="1">
    <location>
        <begin position="252"/>
        <end position="265"/>
    </location>
</feature>
<dbReference type="OrthoDB" id="2756128at2759"/>
<comment type="caution">
    <text evidence="3">The sequence shown here is derived from an EMBL/GenBank/DDBJ whole genome shotgun (WGS) entry which is preliminary data.</text>
</comment>